<evidence type="ECO:0000259" key="5">
    <source>
        <dbReference type="PROSITE" id="PS50174"/>
    </source>
</evidence>
<dbReference type="AlphaFoldDB" id="A0A5B7CJL0"/>
<dbReference type="InterPro" id="IPR025239">
    <property type="entry name" value="DUF4187"/>
</dbReference>
<feature type="compositionally biased region" description="Basic residues" evidence="4">
    <location>
        <begin position="34"/>
        <end position="47"/>
    </location>
</feature>
<dbReference type="InterPro" id="IPR039249">
    <property type="entry name" value="GPATCH11"/>
</dbReference>
<feature type="domain" description="G-patch" evidence="5">
    <location>
        <begin position="77"/>
        <end position="123"/>
    </location>
</feature>
<evidence type="ECO:0000256" key="3">
    <source>
        <dbReference type="ARBA" id="ARBA00030688"/>
    </source>
</evidence>
<dbReference type="Proteomes" id="UP000324222">
    <property type="component" value="Unassembled WGS sequence"/>
</dbReference>
<protein>
    <recommendedName>
        <fullName evidence="2">G patch domain-containing protein 11</fullName>
    </recommendedName>
    <alternativeName>
        <fullName evidence="3">Coiled-coil domain-containing protein 75</fullName>
    </alternativeName>
</protein>
<reference evidence="6 7" key="1">
    <citation type="submission" date="2019-05" db="EMBL/GenBank/DDBJ databases">
        <title>Another draft genome of Portunus trituberculatus and its Hox gene families provides insights of decapod evolution.</title>
        <authorList>
            <person name="Jeong J.-H."/>
            <person name="Song I."/>
            <person name="Kim S."/>
            <person name="Choi T."/>
            <person name="Kim D."/>
            <person name="Ryu S."/>
            <person name="Kim W."/>
        </authorList>
    </citation>
    <scope>NUCLEOTIDE SEQUENCE [LARGE SCALE GENOMIC DNA]</scope>
    <source>
        <tissue evidence="6">Muscle</tissue>
    </source>
</reference>
<gene>
    <name evidence="6" type="primary">gpatch11</name>
    <name evidence="6" type="ORF">E2C01_002531</name>
</gene>
<evidence type="ECO:0000313" key="6">
    <source>
        <dbReference type="EMBL" id="MPC09912.1"/>
    </source>
</evidence>
<dbReference type="PANTHER" id="PTHR21032">
    <property type="entry name" value="G PATCH DOMAIN-CONTAINING PROTEIN 11"/>
    <property type="match status" value="1"/>
</dbReference>
<dbReference type="SMART" id="SM01173">
    <property type="entry name" value="DUF4187"/>
    <property type="match status" value="1"/>
</dbReference>
<evidence type="ECO:0000256" key="2">
    <source>
        <dbReference type="ARBA" id="ARBA00021978"/>
    </source>
</evidence>
<accession>A0A5B7CJL0</accession>
<organism evidence="6 7">
    <name type="scientific">Portunus trituberculatus</name>
    <name type="common">Swimming crab</name>
    <name type="synonym">Neptunus trituberculatus</name>
    <dbReference type="NCBI Taxonomy" id="210409"/>
    <lineage>
        <taxon>Eukaryota</taxon>
        <taxon>Metazoa</taxon>
        <taxon>Ecdysozoa</taxon>
        <taxon>Arthropoda</taxon>
        <taxon>Crustacea</taxon>
        <taxon>Multicrustacea</taxon>
        <taxon>Malacostraca</taxon>
        <taxon>Eumalacostraca</taxon>
        <taxon>Eucarida</taxon>
        <taxon>Decapoda</taxon>
        <taxon>Pleocyemata</taxon>
        <taxon>Brachyura</taxon>
        <taxon>Eubrachyura</taxon>
        <taxon>Portunoidea</taxon>
        <taxon>Portunidae</taxon>
        <taxon>Portuninae</taxon>
        <taxon>Portunus</taxon>
    </lineage>
</organism>
<sequence>MAEQEEEVDYMSSEFLTQCVGKDDVRPGLLFSHSSKHKAQMEKRKRQKDTAHQQRFKSIKKVQEERLEEGLSTAISHDNKGFSMLQKMGYKPGTSLGKQSQGRLEPVAVEVKSDRMGLGWQQMITDHRKKLQERKRLKKQRQEVETDPEKFRQRLCNQRQEKFLLQDLMKSQRVCHQLDSKKDLTEPAESWFWPSYILKGTEEDAEEDDEEEKDEEDIEFEPEVKLNILTSYLRSTYFYCIWCGTVYEDERDLKQDCPGPTRADHDD</sequence>
<dbReference type="Pfam" id="PF01585">
    <property type="entry name" value="G-patch"/>
    <property type="match status" value="1"/>
</dbReference>
<evidence type="ECO:0000313" key="7">
    <source>
        <dbReference type="Proteomes" id="UP000324222"/>
    </source>
</evidence>
<dbReference type="PANTHER" id="PTHR21032:SF0">
    <property type="entry name" value="G PATCH DOMAIN-CONTAINING PROTEIN 11"/>
    <property type="match status" value="1"/>
</dbReference>
<dbReference type="GO" id="GO:0000776">
    <property type="term" value="C:kinetochore"/>
    <property type="evidence" value="ECO:0007669"/>
    <property type="project" value="TreeGrafter"/>
</dbReference>
<evidence type="ECO:0000256" key="1">
    <source>
        <dbReference type="ARBA" id="ARBA00007140"/>
    </source>
</evidence>
<dbReference type="SMART" id="SM00443">
    <property type="entry name" value="G_patch"/>
    <property type="match status" value="1"/>
</dbReference>
<dbReference type="OrthoDB" id="786951at2759"/>
<comment type="similarity">
    <text evidence="1">Belongs to the GPATCH11 family.</text>
</comment>
<feature type="region of interest" description="Disordered" evidence="4">
    <location>
        <begin position="85"/>
        <end position="104"/>
    </location>
</feature>
<dbReference type="PROSITE" id="PS50174">
    <property type="entry name" value="G_PATCH"/>
    <property type="match status" value="1"/>
</dbReference>
<name>A0A5B7CJL0_PORTR</name>
<comment type="caution">
    <text evidence="6">The sequence shown here is derived from an EMBL/GenBank/DDBJ whole genome shotgun (WGS) entry which is preliminary data.</text>
</comment>
<proteinExistence type="inferred from homology"/>
<dbReference type="Pfam" id="PF13821">
    <property type="entry name" value="DUF4187"/>
    <property type="match status" value="1"/>
</dbReference>
<keyword evidence="7" id="KW-1185">Reference proteome</keyword>
<feature type="region of interest" description="Disordered" evidence="4">
    <location>
        <begin position="30"/>
        <end position="59"/>
    </location>
</feature>
<dbReference type="InterPro" id="IPR000467">
    <property type="entry name" value="G_patch_dom"/>
</dbReference>
<dbReference type="GO" id="GO:0003676">
    <property type="term" value="F:nucleic acid binding"/>
    <property type="evidence" value="ECO:0007669"/>
    <property type="project" value="InterPro"/>
</dbReference>
<dbReference type="EMBL" id="VSRR010000092">
    <property type="protein sequence ID" value="MPC09912.1"/>
    <property type="molecule type" value="Genomic_DNA"/>
</dbReference>
<evidence type="ECO:0000256" key="4">
    <source>
        <dbReference type="SAM" id="MobiDB-lite"/>
    </source>
</evidence>